<feature type="transmembrane region" description="Helical" evidence="1">
    <location>
        <begin position="91"/>
        <end position="109"/>
    </location>
</feature>
<keyword evidence="1" id="KW-0472">Membrane</keyword>
<proteinExistence type="predicted"/>
<organism evidence="2">
    <name type="scientific">Acetithermum autotrophicum</name>
    <dbReference type="NCBI Taxonomy" id="1446466"/>
    <lineage>
        <taxon>Bacteria</taxon>
        <taxon>Candidatus Bipolaricaulota</taxon>
        <taxon>Candidatus Acetithermum</taxon>
    </lineage>
</organism>
<evidence type="ECO:0000256" key="1">
    <source>
        <dbReference type="SAM" id="Phobius"/>
    </source>
</evidence>
<feature type="transmembrane region" description="Helical" evidence="1">
    <location>
        <begin position="121"/>
        <end position="140"/>
    </location>
</feature>
<feature type="transmembrane region" description="Helical" evidence="1">
    <location>
        <begin position="55"/>
        <end position="79"/>
    </location>
</feature>
<gene>
    <name evidence="2" type="ORF">HGMM_OP1C056</name>
</gene>
<evidence type="ECO:0000313" key="2">
    <source>
        <dbReference type="EMBL" id="BAL58361.1"/>
    </source>
</evidence>
<keyword evidence="1" id="KW-0812">Transmembrane</keyword>
<feature type="transmembrane region" description="Helical" evidence="1">
    <location>
        <begin position="12"/>
        <end position="35"/>
    </location>
</feature>
<keyword evidence="1" id="KW-1133">Transmembrane helix</keyword>
<accession>H5SQC5</accession>
<protein>
    <submittedName>
        <fullName evidence="2">Uncharacterized protein</fullName>
    </submittedName>
</protein>
<reference evidence="2" key="2">
    <citation type="journal article" date="2012" name="PLoS ONE">
        <title>A Deeply Branching Thermophilic Bacterium with an Ancient Acetyl-CoA Pathway Dominates a Subsurface Ecosystem.</title>
        <authorList>
            <person name="Takami H."/>
            <person name="Noguchi H."/>
            <person name="Takaki Y."/>
            <person name="Uchiyama I."/>
            <person name="Toyoda A."/>
            <person name="Nishi S."/>
            <person name="Chee G.-J."/>
            <person name="Arai W."/>
            <person name="Nunoura T."/>
            <person name="Itoh T."/>
            <person name="Hattori M."/>
            <person name="Takai K."/>
        </authorList>
    </citation>
    <scope>NUCLEOTIDE SEQUENCE</scope>
</reference>
<dbReference type="AlphaFoldDB" id="H5SQC5"/>
<name>H5SQC5_ACEAU</name>
<sequence length="151" mass="15316">MKKLSAESVITAATIGALSAWLVGVPVAALIWFLGGLAGSNGQQVGLALFGAYFVLAWGLYLMGPSSLVLGAIGGVIALKLAQWRLERSDFIAGVAGCGALLGALNGAWPNYLGAGDERLLIVLGAIAGALTGPIAGLIIQRVCKTKAHCE</sequence>
<reference evidence="2" key="1">
    <citation type="journal article" date="2005" name="Environ. Microbiol.">
        <title>Genetic and functional properties of uncultivated thermophilic crenarchaeotes from a subsurface gold mine as revealed by analysis of genome fragments.</title>
        <authorList>
            <person name="Nunoura T."/>
            <person name="Hirayama H."/>
            <person name="Takami H."/>
            <person name="Oida H."/>
            <person name="Nishi S."/>
            <person name="Shimamura S."/>
            <person name="Suzuki Y."/>
            <person name="Inagaki F."/>
            <person name="Takai K."/>
            <person name="Nealson K.H."/>
            <person name="Horikoshi K."/>
        </authorList>
    </citation>
    <scope>NUCLEOTIDE SEQUENCE</scope>
</reference>
<dbReference type="EMBL" id="AP011800">
    <property type="protein sequence ID" value="BAL58361.1"/>
    <property type="molecule type" value="Genomic_DNA"/>
</dbReference>